<dbReference type="GO" id="GO:0000166">
    <property type="term" value="F:nucleotide binding"/>
    <property type="evidence" value="ECO:0007669"/>
    <property type="project" value="InterPro"/>
</dbReference>
<dbReference type="SUPFAM" id="SSF55347">
    <property type="entry name" value="Glyceraldehyde-3-phosphate dehydrogenase-like, C-terminal domain"/>
    <property type="match status" value="1"/>
</dbReference>
<dbReference type="Pfam" id="PF01408">
    <property type="entry name" value="GFO_IDH_MocA"/>
    <property type="match status" value="1"/>
</dbReference>
<feature type="domain" description="GFO/IDH/MocA-like oxidoreductase" evidence="3">
    <location>
        <begin position="165"/>
        <end position="285"/>
    </location>
</feature>
<evidence type="ECO:0000259" key="2">
    <source>
        <dbReference type="Pfam" id="PF01408"/>
    </source>
</evidence>
<keyword evidence="1" id="KW-0732">Signal</keyword>
<gene>
    <name evidence="4" type="ORF">F4694_001224</name>
</gene>
<dbReference type="InterPro" id="IPR055170">
    <property type="entry name" value="GFO_IDH_MocA-like_dom"/>
</dbReference>
<dbReference type="InterPro" id="IPR036291">
    <property type="entry name" value="NAD(P)-bd_dom_sf"/>
</dbReference>
<reference evidence="5" key="2">
    <citation type="submission" date="2020-08" db="EMBL/GenBank/DDBJ databases">
        <title>The Agave Microbiome: Exploring the role of microbial communities in plant adaptations to desert environments.</title>
        <authorList>
            <person name="Partida-Martinez L.P."/>
        </authorList>
    </citation>
    <scope>NUCLEOTIDE SEQUENCE [LARGE SCALE GENOMIC DNA]</scope>
    <source>
        <strain evidence="5">AT2.8</strain>
    </source>
</reference>
<dbReference type="InterPro" id="IPR051450">
    <property type="entry name" value="Gfo/Idh/MocA_Oxidoreductases"/>
</dbReference>
<feature type="signal peptide" evidence="1">
    <location>
        <begin position="1"/>
        <end position="19"/>
    </location>
</feature>
<dbReference type="Gene3D" id="3.40.50.720">
    <property type="entry name" value="NAD(P)-binding Rossmann-like Domain"/>
    <property type="match status" value="1"/>
</dbReference>
<dbReference type="PANTHER" id="PTHR43377">
    <property type="entry name" value="BILIVERDIN REDUCTASE A"/>
    <property type="match status" value="1"/>
</dbReference>
<organism evidence="4 5">
    <name type="scientific">Neobacillus niacini</name>
    <dbReference type="NCBI Taxonomy" id="86668"/>
    <lineage>
        <taxon>Bacteria</taxon>
        <taxon>Bacillati</taxon>
        <taxon>Bacillota</taxon>
        <taxon>Bacilli</taxon>
        <taxon>Bacillales</taxon>
        <taxon>Bacillaceae</taxon>
        <taxon>Neobacillus</taxon>
    </lineage>
</organism>
<dbReference type="EMBL" id="JACCBX010000002">
    <property type="protein sequence ID" value="NYE04480.1"/>
    <property type="molecule type" value="Genomic_DNA"/>
</dbReference>
<name>A0A852T6U6_9BACI</name>
<dbReference type="Gene3D" id="3.30.360.10">
    <property type="entry name" value="Dihydrodipicolinate Reductase, domain 2"/>
    <property type="match status" value="1"/>
</dbReference>
<evidence type="ECO:0000313" key="4">
    <source>
        <dbReference type="EMBL" id="NYE04480.1"/>
    </source>
</evidence>
<feature type="domain" description="Gfo/Idh/MocA-like oxidoreductase N-terminal" evidence="2">
    <location>
        <begin position="37"/>
        <end position="157"/>
    </location>
</feature>
<proteinExistence type="predicted"/>
<evidence type="ECO:0000313" key="5">
    <source>
        <dbReference type="Proteomes" id="UP000548423"/>
    </source>
</evidence>
<dbReference type="InterPro" id="IPR000683">
    <property type="entry name" value="Gfo/Idh/MocA-like_OxRdtase_N"/>
</dbReference>
<feature type="chain" id="PRO_5039291314" evidence="1">
    <location>
        <begin position="20"/>
        <end position="378"/>
    </location>
</feature>
<evidence type="ECO:0000256" key="1">
    <source>
        <dbReference type="SAM" id="SignalP"/>
    </source>
</evidence>
<dbReference type="PANTHER" id="PTHR43377:SF1">
    <property type="entry name" value="BILIVERDIN REDUCTASE A"/>
    <property type="match status" value="1"/>
</dbReference>
<evidence type="ECO:0000259" key="3">
    <source>
        <dbReference type="Pfam" id="PF22725"/>
    </source>
</evidence>
<comment type="caution">
    <text evidence="4">The sequence shown here is derived from an EMBL/GenBank/DDBJ whole genome shotgun (WGS) entry which is preliminary data.</text>
</comment>
<reference evidence="5" key="1">
    <citation type="submission" date="2020-07" db="EMBL/GenBank/DDBJ databases">
        <authorList>
            <person name="Partida-Martinez L."/>
            <person name="Huntemann M."/>
            <person name="Clum A."/>
            <person name="Wang J."/>
            <person name="Palaniappan K."/>
            <person name="Ritter S."/>
            <person name="Chen I.-M."/>
            <person name="Stamatis D."/>
            <person name="Reddy T."/>
            <person name="O'Malley R."/>
            <person name="Daum C."/>
            <person name="Shapiro N."/>
            <person name="Ivanova N."/>
            <person name="Kyrpides N."/>
            <person name="Woyke T."/>
        </authorList>
    </citation>
    <scope>NUCLEOTIDE SEQUENCE [LARGE SCALE GENOMIC DNA]</scope>
    <source>
        <strain evidence="5">AT2.8</strain>
    </source>
</reference>
<protein>
    <submittedName>
        <fullName evidence="4">Dehydrogenase</fullName>
    </submittedName>
</protein>
<sequence>MKKIVCVFISTVLLTVLLAGTINPDVPSAAQNNTKVRLALVGAWHVHTKMFIEKIAKQSAGKVEWVAVWDHDAERGNKYAEMLGVPYESDYQNILDNENIDAVMIEAETNLHKDLIIRAANAKKHVFTDKVITTTVKDGLSVKKAVEENGVKLVVSHESLPIGSYQYAKKLVDEGSLGDIVAINFRRAHGMAKTNNLPETWYDKDVAGGGALIDLGVHGMSMLTYLAGTPTKVSSFMENWTDREVEDSATIMLEFENNAIGTAHTNMVTSIMENSLEVIGTDGILVVLGVEGRESVYLNSKHISGMETGMNLIEPTVYGSDGSVPINLFIDFVLDESNKDQYLPGFDIDTALTVVGIAEAAYKSAKTGGSAVKFKKSW</sequence>
<dbReference type="AlphaFoldDB" id="A0A852T6U6"/>
<accession>A0A852T6U6</accession>
<dbReference type="Proteomes" id="UP000548423">
    <property type="component" value="Unassembled WGS sequence"/>
</dbReference>
<dbReference type="Pfam" id="PF22725">
    <property type="entry name" value="GFO_IDH_MocA_C3"/>
    <property type="match status" value="1"/>
</dbReference>
<dbReference type="SUPFAM" id="SSF51735">
    <property type="entry name" value="NAD(P)-binding Rossmann-fold domains"/>
    <property type="match status" value="1"/>
</dbReference>